<dbReference type="EMBL" id="MCOG01000100">
    <property type="protein sequence ID" value="ORY49241.1"/>
    <property type="molecule type" value="Genomic_DNA"/>
</dbReference>
<dbReference type="Gene3D" id="1.10.472.10">
    <property type="entry name" value="Cyclin-like"/>
    <property type="match status" value="1"/>
</dbReference>
<evidence type="ECO:0000259" key="2">
    <source>
        <dbReference type="Pfam" id="PF21913"/>
    </source>
</evidence>
<accession>A0A1Y2CQD9</accession>
<dbReference type="AlphaFoldDB" id="A0A1Y2CQD9"/>
<proteinExistence type="predicted"/>
<comment type="caution">
    <text evidence="3">The sequence shown here is derived from an EMBL/GenBank/DDBJ whole genome shotgun (WGS) entry which is preliminary data.</text>
</comment>
<dbReference type="GO" id="GO:0005664">
    <property type="term" value="C:nuclear origin of replication recognition complex"/>
    <property type="evidence" value="ECO:0007669"/>
    <property type="project" value="InterPro"/>
</dbReference>
<dbReference type="STRING" id="1754190.A0A1Y2CQD9"/>
<reference evidence="3 4" key="1">
    <citation type="submission" date="2016-08" db="EMBL/GenBank/DDBJ databases">
        <title>A Parts List for Fungal Cellulosomes Revealed by Comparative Genomics.</title>
        <authorList>
            <consortium name="DOE Joint Genome Institute"/>
            <person name="Haitjema C.H."/>
            <person name="Gilmore S.P."/>
            <person name="Henske J.K."/>
            <person name="Solomon K.V."/>
            <person name="De Groot R."/>
            <person name="Kuo A."/>
            <person name="Mondo S.J."/>
            <person name="Salamov A.A."/>
            <person name="Labutti K."/>
            <person name="Zhao Z."/>
            <person name="Chiniquy J."/>
            <person name="Barry K."/>
            <person name="Brewer H.M."/>
            <person name="Purvine S.O."/>
            <person name="Wright A.T."/>
            <person name="Boxma B."/>
            <person name="Van Alen T."/>
            <person name="Hackstein J.H."/>
            <person name="Baker S.E."/>
            <person name="Grigoriev I.V."/>
            <person name="O'Malley M.A."/>
        </authorList>
    </citation>
    <scope>NUCLEOTIDE SEQUENCE [LARGE SCALE GENOMIC DNA]</scope>
    <source>
        <strain evidence="3 4">G1</strain>
    </source>
</reference>
<organism evidence="3 4">
    <name type="scientific">Neocallimastix californiae</name>
    <dbReference type="NCBI Taxonomy" id="1754190"/>
    <lineage>
        <taxon>Eukaryota</taxon>
        <taxon>Fungi</taxon>
        <taxon>Fungi incertae sedis</taxon>
        <taxon>Chytridiomycota</taxon>
        <taxon>Chytridiomycota incertae sedis</taxon>
        <taxon>Neocallimastigomycetes</taxon>
        <taxon>Neocallimastigales</taxon>
        <taxon>Neocallimastigaceae</taxon>
        <taxon>Neocallimastix</taxon>
    </lineage>
</organism>
<evidence type="ECO:0000313" key="3">
    <source>
        <dbReference type="EMBL" id="ORY49241.1"/>
    </source>
</evidence>
<name>A0A1Y2CQD9_9FUNG</name>
<dbReference type="Pfam" id="PF21913">
    <property type="entry name" value="ORC6_2nd"/>
    <property type="match status" value="1"/>
</dbReference>
<dbReference type="Proteomes" id="UP000193920">
    <property type="component" value="Unassembled WGS sequence"/>
</dbReference>
<dbReference type="InterPro" id="IPR020529">
    <property type="entry name" value="ORC6_met/pln"/>
</dbReference>
<dbReference type="InterPro" id="IPR054113">
    <property type="entry name" value="ORC6_cyclin-like_2nd"/>
</dbReference>
<evidence type="ECO:0000313" key="4">
    <source>
        <dbReference type="Proteomes" id="UP000193920"/>
    </source>
</evidence>
<evidence type="ECO:0000256" key="1">
    <source>
        <dbReference type="SAM" id="MobiDB-lite"/>
    </source>
</evidence>
<sequence>MYLNESVQPETDLLFQRLNIDVSKKTRELAGEYFRRIQSQLPKTKCVGLIEVACCELACESNRNEFIPFERKQGVKLAGGIMNDYQKLYVNIKNTLNISIPDVTPESLGNYFGSTFLIPSVKQLLNDFKNNYGKILSEQDKANMKWNSVEFVSAAFYLIMYNTGITIDKNKIISIAKITQKRFKDIQSLMGQYCKIFLDDYNKKHFKKKGRRISQINSNSEKQDNKRRKSTSSFDINKISTSSPIRNKILKDNQSNIINVEDNSKTPIPSMNNNENLNENLDQSMIIVDDNKLLDQDPSLIQRKRKYINGINSAITSVDFYNSKKWQDYCNWKDNILKSLKI</sequence>
<dbReference type="OrthoDB" id="5552484at2759"/>
<dbReference type="PANTHER" id="PTHR13394:SF0">
    <property type="entry name" value="ORIGIN RECOGNITION COMPLEX SUBUNIT 6"/>
    <property type="match status" value="1"/>
</dbReference>
<keyword evidence="4" id="KW-1185">Reference proteome</keyword>
<dbReference type="PANTHER" id="PTHR13394">
    <property type="entry name" value="ORIGIN RECOGNITION COMPLEX SUBUNIT 6"/>
    <property type="match status" value="1"/>
</dbReference>
<feature type="domain" description="ORC6 second cyclin-like" evidence="2">
    <location>
        <begin position="106"/>
        <end position="191"/>
    </location>
</feature>
<dbReference type="GO" id="GO:0006270">
    <property type="term" value="P:DNA replication initiation"/>
    <property type="evidence" value="ECO:0007669"/>
    <property type="project" value="TreeGrafter"/>
</dbReference>
<gene>
    <name evidence="3" type="ORF">LY90DRAFT_670912</name>
</gene>
<feature type="region of interest" description="Disordered" evidence="1">
    <location>
        <begin position="209"/>
        <end position="238"/>
    </location>
</feature>
<protein>
    <recommendedName>
        <fullName evidence="2">ORC6 second cyclin-like domain-containing protein</fullName>
    </recommendedName>
</protein>